<evidence type="ECO:0000313" key="2">
    <source>
        <dbReference type="Proteomes" id="UP001189429"/>
    </source>
</evidence>
<gene>
    <name evidence="1" type="ORF">PCOR1329_LOCUS48933</name>
</gene>
<keyword evidence="2" id="KW-1185">Reference proteome</keyword>
<dbReference type="EMBL" id="CAUYUJ010015918">
    <property type="protein sequence ID" value="CAK0859617.1"/>
    <property type="molecule type" value="Genomic_DNA"/>
</dbReference>
<evidence type="ECO:0000313" key="1">
    <source>
        <dbReference type="EMBL" id="CAK0859617.1"/>
    </source>
</evidence>
<protein>
    <submittedName>
        <fullName evidence="1">Uncharacterized protein</fullName>
    </submittedName>
</protein>
<dbReference type="InterPro" id="IPR029063">
    <property type="entry name" value="SAM-dependent_MTases_sf"/>
</dbReference>
<accession>A0ABN9UIV0</accession>
<dbReference type="SUPFAM" id="SSF53335">
    <property type="entry name" value="S-adenosyl-L-methionine-dependent methyltransferases"/>
    <property type="match status" value="1"/>
</dbReference>
<name>A0ABN9UIV0_9DINO</name>
<reference evidence="1" key="1">
    <citation type="submission" date="2023-10" db="EMBL/GenBank/DDBJ databases">
        <authorList>
            <person name="Chen Y."/>
            <person name="Shah S."/>
            <person name="Dougan E. K."/>
            <person name="Thang M."/>
            <person name="Chan C."/>
        </authorList>
    </citation>
    <scope>NUCLEOTIDE SEQUENCE [LARGE SCALE GENOMIC DNA]</scope>
</reference>
<sequence>MESLEHVAKRARQRRGGTFSYHEAAQCLKQGPCTLDEYAGWQSSTLSEILGTGDPGAARRARIGSLLSAGLVFHSDCTGRCTVETMLLMLGRSLQKCGVELREDWLALWRGCDVLAASREAMMSASPGPIHVFKSVWDYIPAEHLAKLRSKKVAEDASNADKAAAHVDMRRYLKKHGRDIFKPTATCGQCLKHPGKNCNISFQNPDGIRPCERPLRVCIQGFPCLPWTQLGSKLGDAHDIIPVADVCVQMQAASNFDLLGVENSEHYPVQHFMDELPEKYAVRAISFGPEDVGFPARRRRRLIAALNQDTLIWIGPATAHETEMEFLSLLARSVQLEADDFLIDSRSERMKILRQFAKARGMYGDDDALEALPLDALLPPGQVAILQRYREIYRSEAHMVGARGSFVADISQDPDARIRCGAWFPAIARGPILVSISAGDKVFTNREIDFAMGFPSFEYPSNKHLFEICPDVSNLERTAYTKLMGNGMHMASMMLFWAYILANCVRRDSVEAWRPELPWKAADSRPPEKRDADPNAS</sequence>
<organism evidence="1 2">
    <name type="scientific">Prorocentrum cordatum</name>
    <dbReference type="NCBI Taxonomy" id="2364126"/>
    <lineage>
        <taxon>Eukaryota</taxon>
        <taxon>Sar</taxon>
        <taxon>Alveolata</taxon>
        <taxon>Dinophyceae</taxon>
        <taxon>Prorocentrales</taxon>
        <taxon>Prorocentraceae</taxon>
        <taxon>Prorocentrum</taxon>
    </lineage>
</organism>
<proteinExistence type="predicted"/>
<comment type="caution">
    <text evidence="1">The sequence shown here is derived from an EMBL/GenBank/DDBJ whole genome shotgun (WGS) entry which is preliminary data.</text>
</comment>
<dbReference type="Proteomes" id="UP001189429">
    <property type="component" value="Unassembled WGS sequence"/>
</dbReference>